<dbReference type="InterPro" id="IPR051276">
    <property type="entry name" value="Saccharopine_DH-like_oxidrdct"/>
</dbReference>
<dbReference type="Proteomes" id="UP000035642">
    <property type="component" value="Unassembled WGS sequence"/>
</dbReference>
<dbReference type="GO" id="GO:0009247">
    <property type="term" value="P:glycolipid biosynthetic process"/>
    <property type="evidence" value="ECO:0007669"/>
    <property type="project" value="TreeGrafter"/>
</dbReference>
<dbReference type="GO" id="GO:0005811">
    <property type="term" value="C:lipid droplet"/>
    <property type="evidence" value="ECO:0007669"/>
    <property type="project" value="TreeGrafter"/>
</dbReference>
<name>A0A0K0DHL2_ANGCA</name>
<dbReference type="GO" id="GO:0005739">
    <property type="term" value="C:mitochondrion"/>
    <property type="evidence" value="ECO:0007669"/>
    <property type="project" value="TreeGrafter"/>
</dbReference>
<dbReference type="WBParaSite" id="ACAC_0001068901-mRNA-1">
    <property type="protein sequence ID" value="ACAC_0001068901-mRNA-1"/>
    <property type="gene ID" value="ACAC_0001068901"/>
</dbReference>
<dbReference type="PANTHER" id="PTHR12286:SF5">
    <property type="entry name" value="SACCHAROPINE DEHYDROGENASE-LIKE OXIDOREDUCTASE"/>
    <property type="match status" value="1"/>
</dbReference>
<reference evidence="1" key="1">
    <citation type="submission" date="2012-09" db="EMBL/GenBank/DDBJ databases">
        <authorList>
            <person name="Martin A.A."/>
        </authorList>
    </citation>
    <scope>NUCLEOTIDE SEQUENCE</scope>
</reference>
<reference evidence="2" key="2">
    <citation type="submission" date="2017-02" db="UniProtKB">
        <authorList>
            <consortium name="WormBaseParasite"/>
        </authorList>
    </citation>
    <scope>IDENTIFICATION</scope>
</reference>
<evidence type="ECO:0000313" key="2">
    <source>
        <dbReference type="WBParaSite" id="ACAC_0001068901-mRNA-1"/>
    </source>
</evidence>
<accession>A0A0K0DHL2</accession>
<evidence type="ECO:0000313" key="1">
    <source>
        <dbReference type="Proteomes" id="UP000035642"/>
    </source>
</evidence>
<dbReference type="AlphaFoldDB" id="A0A0K0DHL2"/>
<proteinExistence type="predicted"/>
<sequence length="70" mass="7277">MVVTCEGPDAGYMATSACALSAALALIHSENLPEGGGVFTSASAFARTEIYSYLESFGIVFKVDTPTEPI</sequence>
<dbReference type="PANTHER" id="PTHR12286">
    <property type="entry name" value="SACCHAROPINE DEHYDROGENASE-LIKE OXIDOREDUCTASE"/>
    <property type="match status" value="1"/>
</dbReference>
<protein>
    <submittedName>
        <fullName evidence="2">Sacchrp_dh_NADP domain-containing protein</fullName>
    </submittedName>
</protein>
<dbReference type="STRING" id="6313.A0A0K0DHL2"/>
<organism evidence="1 2">
    <name type="scientific">Angiostrongylus cantonensis</name>
    <name type="common">Rat lungworm</name>
    <dbReference type="NCBI Taxonomy" id="6313"/>
    <lineage>
        <taxon>Eukaryota</taxon>
        <taxon>Metazoa</taxon>
        <taxon>Ecdysozoa</taxon>
        <taxon>Nematoda</taxon>
        <taxon>Chromadorea</taxon>
        <taxon>Rhabditida</taxon>
        <taxon>Rhabditina</taxon>
        <taxon>Rhabditomorpha</taxon>
        <taxon>Strongyloidea</taxon>
        <taxon>Metastrongylidae</taxon>
        <taxon>Angiostrongylus</taxon>
    </lineage>
</organism>
<keyword evidence="1" id="KW-1185">Reference proteome</keyword>
<dbReference type="GO" id="GO:0005886">
    <property type="term" value="C:plasma membrane"/>
    <property type="evidence" value="ECO:0007669"/>
    <property type="project" value="TreeGrafter"/>
</dbReference>